<proteinExistence type="predicted"/>
<accession>A0AAD4QB09</accession>
<keyword evidence="3" id="KW-1185">Reference proteome</keyword>
<protein>
    <submittedName>
        <fullName evidence="2">Uncharacterized protein</fullName>
    </submittedName>
</protein>
<gene>
    <name evidence="2" type="ORF">EDB92DRAFT_2024319</name>
</gene>
<dbReference type="Proteomes" id="UP001201163">
    <property type="component" value="Unassembled WGS sequence"/>
</dbReference>
<comment type="caution">
    <text evidence="2">The sequence shown here is derived from an EMBL/GenBank/DDBJ whole genome shotgun (WGS) entry which is preliminary data.</text>
</comment>
<evidence type="ECO:0000313" key="3">
    <source>
        <dbReference type="Proteomes" id="UP001201163"/>
    </source>
</evidence>
<dbReference type="AlphaFoldDB" id="A0AAD4QB09"/>
<organism evidence="2 3">
    <name type="scientific">Lactarius akahatsu</name>
    <dbReference type="NCBI Taxonomy" id="416441"/>
    <lineage>
        <taxon>Eukaryota</taxon>
        <taxon>Fungi</taxon>
        <taxon>Dikarya</taxon>
        <taxon>Basidiomycota</taxon>
        <taxon>Agaricomycotina</taxon>
        <taxon>Agaricomycetes</taxon>
        <taxon>Russulales</taxon>
        <taxon>Russulaceae</taxon>
        <taxon>Lactarius</taxon>
    </lineage>
</organism>
<evidence type="ECO:0000256" key="1">
    <source>
        <dbReference type="SAM" id="MobiDB-lite"/>
    </source>
</evidence>
<reference evidence="2" key="1">
    <citation type="submission" date="2022-01" db="EMBL/GenBank/DDBJ databases">
        <title>Comparative genomics reveals a dynamic genome evolution in the ectomycorrhizal milk-cap (Lactarius) mushrooms.</title>
        <authorList>
            <consortium name="DOE Joint Genome Institute"/>
            <person name="Lebreton A."/>
            <person name="Tang N."/>
            <person name="Kuo A."/>
            <person name="LaButti K."/>
            <person name="Drula E."/>
            <person name="Barry K."/>
            <person name="Clum A."/>
            <person name="Lipzen A."/>
            <person name="Mousain D."/>
            <person name="Ng V."/>
            <person name="Wang R."/>
            <person name="Wang X."/>
            <person name="Dai Y."/>
            <person name="Henrissat B."/>
            <person name="Grigoriev I.V."/>
            <person name="Guerin-Laguette A."/>
            <person name="Yu F."/>
            <person name="Martin F.M."/>
        </authorList>
    </citation>
    <scope>NUCLEOTIDE SEQUENCE</scope>
    <source>
        <strain evidence="2">QP</strain>
    </source>
</reference>
<feature type="compositionally biased region" description="Basic residues" evidence="1">
    <location>
        <begin position="113"/>
        <end position="122"/>
    </location>
</feature>
<feature type="region of interest" description="Disordered" evidence="1">
    <location>
        <begin position="81"/>
        <end position="152"/>
    </location>
</feature>
<dbReference type="EMBL" id="JAKELL010000059">
    <property type="protein sequence ID" value="KAH8985910.1"/>
    <property type="molecule type" value="Genomic_DNA"/>
</dbReference>
<evidence type="ECO:0000313" key="2">
    <source>
        <dbReference type="EMBL" id="KAH8985910.1"/>
    </source>
</evidence>
<feature type="compositionally biased region" description="Acidic residues" evidence="1">
    <location>
        <begin position="130"/>
        <end position="144"/>
    </location>
</feature>
<sequence>MVAASYIRGACQGGHPAHPTATTPCRSCERPTPTNRRGCWSLEGRGVVHDNQSADVGRTTGGRVWARPLDRVWAASRGVMARPAGAAKRKNSEGGPSKRAPTMVFANTLSYGHVRRTLKPPSRRTSPSLDDTDDPLVVPDDDTTNADANESEAATLDGRAGMVRTSDPLSKVEYASEQALITLGMLKESALADTVRRLSELEDVPLGDAYGLRDRARTLAERWRETFGDGLLS</sequence>
<feature type="region of interest" description="Disordered" evidence="1">
    <location>
        <begin position="11"/>
        <end position="34"/>
    </location>
</feature>
<name>A0AAD4QB09_9AGAM</name>